<feature type="domain" description="Immunoglobulin" evidence="14">
    <location>
        <begin position="32"/>
        <end position="131"/>
    </location>
</feature>
<dbReference type="GeneTree" id="ENSGT00530000067879"/>
<evidence type="ECO:0000256" key="8">
    <source>
        <dbReference type="ARBA" id="ARBA00023170"/>
    </source>
</evidence>
<dbReference type="GO" id="GO:0042102">
    <property type="term" value="P:positive regulation of T cell proliferation"/>
    <property type="evidence" value="ECO:0007669"/>
    <property type="project" value="TreeGrafter"/>
</dbReference>
<evidence type="ECO:0000256" key="5">
    <source>
        <dbReference type="ARBA" id="ARBA00022989"/>
    </source>
</evidence>
<dbReference type="AlphaFoldDB" id="A0AAZ3RCG5"/>
<keyword evidence="16" id="KW-1185">Reference proteome</keyword>
<evidence type="ECO:0000313" key="15">
    <source>
        <dbReference type="Ensembl" id="ENSOTSP00005137759.1"/>
    </source>
</evidence>
<feature type="region of interest" description="Disordered" evidence="11">
    <location>
        <begin position="261"/>
        <end position="282"/>
    </location>
</feature>
<keyword evidence="3 12" id="KW-0812">Transmembrane</keyword>
<dbReference type="Gene3D" id="2.60.40.10">
    <property type="entry name" value="Immunoglobulins"/>
    <property type="match status" value="2"/>
</dbReference>
<dbReference type="PANTHER" id="PTHR25466:SF2">
    <property type="entry name" value="T-LYMPHOCYTE ACTIVATION ANTIGEN CD86"/>
    <property type="match status" value="1"/>
</dbReference>
<name>A0AAZ3RCG5_ONCTS</name>
<reference evidence="16" key="1">
    <citation type="journal article" date="2018" name="PLoS ONE">
        <title>Chinook salmon (Oncorhynchus tshawytscha) genome and transcriptome.</title>
        <authorList>
            <person name="Christensen K.A."/>
            <person name="Leong J.S."/>
            <person name="Sakhrani D."/>
            <person name="Biagi C.A."/>
            <person name="Minkley D.R."/>
            <person name="Withler R.E."/>
            <person name="Rondeau E.B."/>
            <person name="Koop B.F."/>
            <person name="Devlin R.H."/>
        </authorList>
    </citation>
    <scope>NUCLEOTIDE SEQUENCE [LARGE SCALE GENOMIC DNA]</scope>
</reference>
<evidence type="ECO:0000256" key="13">
    <source>
        <dbReference type="SAM" id="SignalP"/>
    </source>
</evidence>
<keyword evidence="2" id="KW-1003">Cell membrane</keyword>
<protein>
    <recommendedName>
        <fullName evidence="14">Immunoglobulin domain-containing protein</fullName>
    </recommendedName>
</protein>
<dbReference type="GO" id="GO:0007166">
    <property type="term" value="P:cell surface receptor signaling pathway"/>
    <property type="evidence" value="ECO:0007669"/>
    <property type="project" value="TreeGrafter"/>
</dbReference>
<evidence type="ECO:0000256" key="12">
    <source>
        <dbReference type="SAM" id="Phobius"/>
    </source>
</evidence>
<evidence type="ECO:0000259" key="14">
    <source>
        <dbReference type="SMART" id="SM00409"/>
    </source>
</evidence>
<evidence type="ECO:0000256" key="6">
    <source>
        <dbReference type="ARBA" id="ARBA00023136"/>
    </source>
</evidence>
<dbReference type="Pfam" id="PF07686">
    <property type="entry name" value="V-set"/>
    <property type="match status" value="1"/>
</dbReference>
<keyword evidence="8" id="KW-0675">Receptor</keyword>
<dbReference type="Proteomes" id="UP000694402">
    <property type="component" value="Unassembled WGS sequence"/>
</dbReference>
<dbReference type="GO" id="GO:0031295">
    <property type="term" value="P:T cell costimulation"/>
    <property type="evidence" value="ECO:0007669"/>
    <property type="project" value="TreeGrafter"/>
</dbReference>
<dbReference type="GO" id="GO:0042130">
    <property type="term" value="P:negative regulation of T cell proliferation"/>
    <property type="evidence" value="ECO:0007669"/>
    <property type="project" value="TreeGrafter"/>
</dbReference>
<evidence type="ECO:0000256" key="1">
    <source>
        <dbReference type="ARBA" id="ARBA00004251"/>
    </source>
</evidence>
<evidence type="ECO:0000256" key="11">
    <source>
        <dbReference type="SAM" id="MobiDB-lite"/>
    </source>
</evidence>
<dbReference type="InterPro" id="IPR051713">
    <property type="entry name" value="T-cell_Activation_Regulation"/>
</dbReference>
<evidence type="ECO:0000256" key="2">
    <source>
        <dbReference type="ARBA" id="ARBA00022475"/>
    </source>
</evidence>
<dbReference type="GO" id="GO:0071222">
    <property type="term" value="P:cellular response to lipopolysaccharide"/>
    <property type="evidence" value="ECO:0007669"/>
    <property type="project" value="TreeGrafter"/>
</dbReference>
<dbReference type="GO" id="GO:0009897">
    <property type="term" value="C:external side of plasma membrane"/>
    <property type="evidence" value="ECO:0007669"/>
    <property type="project" value="TreeGrafter"/>
</dbReference>
<dbReference type="InterPro" id="IPR013106">
    <property type="entry name" value="Ig_V-set"/>
</dbReference>
<evidence type="ECO:0000256" key="3">
    <source>
        <dbReference type="ARBA" id="ARBA00022692"/>
    </source>
</evidence>
<keyword evidence="10" id="KW-0393">Immunoglobulin domain</keyword>
<dbReference type="Ensembl" id="ENSOTST00005133225.1">
    <property type="protein sequence ID" value="ENSOTSP00005137759.1"/>
    <property type="gene ID" value="ENSOTSG00005078378.1"/>
</dbReference>
<organism evidence="15 16">
    <name type="scientific">Oncorhynchus tshawytscha</name>
    <name type="common">Chinook salmon</name>
    <name type="synonym">Salmo tshawytscha</name>
    <dbReference type="NCBI Taxonomy" id="74940"/>
    <lineage>
        <taxon>Eukaryota</taxon>
        <taxon>Metazoa</taxon>
        <taxon>Chordata</taxon>
        <taxon>Craniata</taxon>
        <taxon>Vertebrata</taxon>
        <taxon>Euteleostomi</taxon>
        <taxon>Actinopterygii</taxon>
        <taxon>Neopterygii</taxon>
        <taxon>Teleostei</taxon>
        <taxon>Protacanthopterygii</taxon>
        <taxon>Salmoniformes</taxon>
        <taxon>Salmonidae</taxon>
        <taxon>Salmoninae</taxon>
        <taxon>Oncorhynchus</taxon>
    </lineage>
</organism>
<evidence type="ECO:0000256" key="10">
    <source>
        <dbReference type="ARBA" id="ARBA00023319"/>
    </source>
</evidence>
<dbReference type="GO" id="GO:0006955">
    <property type="term" value="P:immune response"/>
    <property type="evidence" value="ECO:0007669"/>
    <property type="project" value="TreeGrafter"/>
</dbReference>
<evidence type="ECO:0000256" key="4">
    <source>
        <dbReference type="ARBA" id="ARBA00022729"/>
    </source>
</evidence>
<dbReference type="PANTHER" id="PTHR25466">
    <property type="entry name" value="T-LYMPHOCYTE ACTIVATION ANTIGEN"/>
    <property type="match status" value="1"/>
</dbReference>
<gene>
    <name evidence="15" type="primary">LOC112267293</name>
</gene>
<keyword evidence="7" id="KW-1015">Disulfide bond</keyword>
<evidence type="ECO:0000256" key="7">
    <source>
        <dbReference type="ARBA" id="ARBA00023157"/>
    </source>
</evidence>
<keyword evidence="9" id="KW-0325">Glycoprotein</keyword>
<dbReference type="InterPro" id="IPR036179">
    <property type="entry name" value="Ig-like_dom_sf"/>
</dbReference>
<comment type="subcellular location">
    <subcellularLocation>
        <location evidence="1">Cell membrane</location>
        <topology evidence="1">Single-pass type I membrane protein</topology>
    </subcellularLocation>
</comment>
<evidence type="ECO:0000256" key="9">
    <source>
        <dbReference type="ARBA" id="ARBA00023180"/>
    </source>
</evidence>
<keyword evidence="4 13" id="KW-0732">Signal</keyword>
<dbReference type="SMART" id="SM00409">
    <property type="entry name" value="IG"/>
    <property type="match status" value="1"/>
</dbReference>
<sequence length="306" mass="33770">MTVDYRMCARRLLRRCVILFLVSVQFIQSKDVTMVIGEVGGAVTLPCTSDIQRLPNHLYVQRPDPNKFINGYHKTRDLPSPHPEYANRTQVDHTQGTMRLWNIRLSDEGLYECHIGYPTKNNQKNIQLRVTANYSIPNVTVACDNGSCLVTCSSDNGYPRRDVEWSLNPPLNQSHWGVVNSSGGTDPVSMLFSVFSSISINCSSEPRLNLSCAVGGALSQEHTVCRHPDISVISVISAVSVIAAVLLCFLVLVSSSKKKKAQTARGNQGGKGPASSEDSKKRNRNRVPPLILLVDTHQIILETLVN</sequence>
<feature type="transmembrane region" description="Helical" evidence="12">
    <location>
        <begin position="230"/>
        <end position="253"/>
    </location>
</feature>
<reference evidence="15" key="3">
    <citation type="submission" date="2025-09" db="UniProtKB">
        <authorList>
            <consortium name="Ensembl"/>
        </authorList>
    </citation>
    <scope>IDENTIFICATION</scope>
</reference>
<accession>A0AAZ3RCG5</accession>
<feature type="chain" id="PRO_5044199005" description="Immunoglobulin domain-containing protein" evidence="13">
    <location>
        <begin position="30"/>
        <end position="306"/>
    </location>
</feature>
<reference evidence="15" key="2">
    <citation type="submission" date="2025-08" db="UniProtKB">
        <authorList>
            <consortium name="Ensembl"/>
        </authorList>
    </citation>
    <scope>IDENTIFICATION</scope>
</reference>
<keyword evidence="5 12" id="KW-1133">Transmembrane helix</keyword>
<dbReference type="InterPro" id="IPR013783">
    <property type="entry name" value="Ig-like_fold"/>
</dbReference>
<proteinExistence type="predicted"/>
<dbReference type="InterPro" id="IPR003599">
    <property type="entry name" value="Ig_sub"/>
</dbReference>
<feature type="signal peptide" evidence="13">
    <location>
        <begin position="1"/>
        <end position="29"/>
    </location>
</feature>
<dbReference type="SUPFAM" id="SSF48726">
    <property type="entry name" value="Immunoglobulin"/>
    <property type="match status" value="1"/>
</dbReference>
<keyword evidence="6 12" id="KW-0472">Membrane</keyword>
<evidence type="ECO:0000313" key="16">
    <source>
        <dbReference type="Proteomes" id="UP000694402"/>
    </source>
</evidence>